<organism evidence="6 7">
    <name type="scientific">Aquatica leii</name>
    <dbReference type="NCBI Taxonomy" id="1421715"/>
    <lineage>
        <taxon>Eukaryota</taxon>
        <taxon>Metazoa</taxon>
        <taxon>Ecdysozoa</taxon>
        <taxon>Arthropoda</taxon>
        <taxon>Hexapoda</taxon>
        <taxon>Insecta</taxon>
        <taxon>Pterygota</taxon>
        <taxon>Neoptera</taxon>
        <taxon>Endopterygota</taxon>
        <taxon>Coleoptera</taxon>
        <taxon>Polyphaga</taxon>
        <taxon>Elateriformia</taxon>
        <taxon>Elateroidea</taxon>
        <taxon>Lampyridae</taxon>
        <taxon>Luciolinae</taxon>
        <taxon>Aquatica</taxon>
    </lineage>
</organism>
<evidence type="ECO:0000256" key="4">
    <source>
        <dbReference type="PROSITE-ProRule" id="PRU00175"/>
    </source>
</evidence>
<dbReference type="PANTHER" id="PTHR45877">
    <property type="entry name" value="E3 UBIQUITIN-PROTEIN LIGASE SIAH2"/>
    <property type="match status" value="1"/>
</dbReference>
<sequence length="132" mass="15287">MDKLQVLWDEKQAGHQNHDNEIHAILEELYEDGQMDAPAEICEIFTCPICRDVMLSAIHMCDLGHSFCESCYYNIDKCAMCRNNIGALRNYNLEQIRSNFIFQCNNKDEGCTYKGLPPDLRRHEKQCSYATS</sequence>
<keyword evidence="7" id="KW-1185">Reference proteome</keyword>
<evidence type="ECO:0000313" key="6">
    <source>
        <dbReference type="EMBL" id="KAK4880188.1"/>
    </source>
</evidence>
<dbReference type="GO" id="GO:0005737">
    <property type="term" value="C:cytoplasm"/>
    <property type="evidence" value="ECO:0007669"/>
    <property type="project" value="TreeGrafter"/>
</dbReference>
<feature type="domain" description="RING-type" evidence="5">
    <location>
        <begin position="47"/>
        <end position="82"/>
    </location>
</feature>
<dbReference type="GO" id="GO:0043161">
    <property type="term" value="P:proteasome-mediated ubiquitin-dependent protein catabolic process"/>
    <property type="evidence" value="ECO:0007669"/>
    <property type="project" value="TreeGrafter"/>
</dbReference>
<evidence type="ECO:0000259" key="5">
    <source>
        <dbReference type="PROSITE" id="PS50089"/>
    </source>
</evidence>
<dbReference type="InterPro" id="IPR004162">
    <property type="entry name" value="SINA-like_animal"/>
</dbReference>
<dbReference type="PROSITE" id="PS50089">
    <property type="entry name" value="ZF_RING_2"/>
    <property type="match status" value="1"/>
</dbReference>
<proteinExistence type="predicted"/>
<evidence type="ECO:0000256" key="1">
    <source>
        <dbReference type="ARBA" id="ARBA00022723"/>
    </source>
</evidence>
<dbReference type="Pfam" id="PF21362">
    <property type="entry name" value="Sina_RING"/>
    <property type="match status" value="1"/>
</dbReference>
<keyword evidence="3" id="KW-0862">Zinc</keyword>
<dbReference type="SUPFAM" id="SSF57850">
    <property type="entry name" value="RING/U-box"/>
    <property type="match status" value="1"/>
</dbReference>
<dbReference type="EMBL" id="JARPUR010000003">
    <property type="protein sequence ID" value="KAK4880188.1"/>
    <property type="molecule type" value="Genomic_DNA"/>
</dbReference>
<keyword evidence="2 4" id="KW-0863">Zinc-finger</keyword>
<dbReference type="InterPro" id="IPR001841">
    <property type="entry name" value="Znf_RING"/>
</dbReference>
<dbReference type="AlphaFoldDB" id="A0AAN7QIY3"/>
<evidence type="ECO:0000256" key="3">
    <source>
        <dbReference type="ARBA" id="ARBA00022833"/>
    </source>
</evidence>
<gene>
    <name evidence="6" type="ORF">RN001_008334</name>
</gene>
<dbReference type="InterPro" id="IPR013083">
    <property type="entry name" value="Znf_RING/FYVE/PHD"/>
</dbReference>
<dbReference type="Proteomes" id="UP001353858">
    <property type="component" value="Unassembled WGS sequence"/>
</dbReference>
<accession>A0AAN7QIY3</accession>
<protein>
    <recommendedName>
        <fullName evidence="5">RING-type domain-containing protein</fullName>
    </recommendedName>
</protein>
<evidence type="ECO:0000313" key="7">
    <source>
        <dbReference type="Proteomes" id="UP001353858"/>
    </source>
</evidence>
<dbReference type="GO" id="GO:0031624">
    <property type="term" value="F:ubiquitin conjugating enzyme binding"/>
    <property type="evidence" value="ECO:0007669"/>
    <property type="project" value="TreeGrafter"/>
</dbReference>
<reference evidence="7" key="1">
    <citation type="submission" date="2023-01" db="EMBL/GenBank/DDBJ databases">
        <title>Key to firefly adult light organ development and bioluminescence: homeobox transcription factors regulate luciferase expression and transportation to peroxisome.</title>
        <authorList>
            <person name="Fu X."/>
        </authorList>
    </citation>
    <scope>NUCLEOTIDE SEQUENCE [LARGE SCALE GENOMIC DNA]</scope>
</reference>
<keyword evidence="1" id="KW-0479">Metal-binding</keyword>
<dbReference type="GO" id="GO:0061630">
    <property type="term" value="F:ubiquitin protein ligase activity"/>
    <property type="evidence" value="ECO:0007669"/>
    <property type="project" value="TreeGrafter"/>
</dbReference>
<dbReference type="PANTHER" id="PTHR45877:SF2">
    <property type="entry name" value="E3 UBIQUITIN-PROTEIN LIGASE SINA-RELATED"/>
    <property type="match status" value="1"/>
</dbReference>
<dbReference type="Gene3D" id="3.30.40.10">
    <property type="entry name" value="Zinc/RING finger domain, C3HC4 (zinc finger)"/>
    <property type="match status" value="2"/>
</dbReference>
<dbReference type="InterPro" id="IPR049548">
    <property type="entry name" value="Sina-like_RING"/>
</dbReference>
<name>A0AAN7QIY3_9COLE</name>
<dbReference type="GO" id="GO:0008270">
    <property type="term" value="F:zinc ion binding"/>
    <property type="evidence" value="ECO:0007669"/>
    <property type="project" value="UniProtKB-KW"/>
</dbReference>
<evidence type="ECO:0000256" key="2">
    <source>
        <dbReference type="ARBA" id="ARBA00022771"/>
    </source>
</evidence>
<comment type="caution">
    <text evidence="6">The sequence shown here is derived from an EMBL/GenBank/DDBJ whole genome shotgun (WGS) entry which is preliminary data.</text>
</comment>